<dbReference type="SUPFAM" id="SSF54768">
    <property type="entry name" value="dsRNA-binding domain-like"/>
    <property type="match status" value="1"/>
</dbReference>
<feature type="region of interest" description="Disordered" evidence="1">
    <location>
        <begin position="14"/>
        <end position="58"/>
    </location>
</feature>
<feature type="compositionally biased region" description="Basic and acidic residues" evidence="1">
    <location>
        <begin position="341"/>
        <end position="351"/>
    </location>
</feature>
<feature type="region of interest" description="Disordered" evidence="1">
    <location>
        <begin position="151"/>
        <end position="172"/>
    </location>
</feature>
<feature type="compositionally biased region" description="Polar residues" evidence="1">
    <location>
        <begin position="40"/>
        <end position="55"/>
    </location>
</feature>
<evidence type="ECO:0000313" key="3">
    <source>
        <dbReference type="Proteomes" id="UP000284375"/>
    </source>
</evidence>
<gene>
    <name evidence="2" type="ORF">VSDG_05207</name>
</gene>
<dbReference type="OrthoDB" id="5226091at2759"/>
<dbReference type="AlphaFoldDB" id="A0A423VXP9"/>
<organism evidence="2 3">
    <name type="scientific">Cytospora chrysosperma</name>
    <name type="common">Cytospora canker fungus</name>
    <name type="synonym">Sphaeria chrysosperma</name>
    <dbReference type="NCBI Taxonomy" id="252740"/>
    <lineage>
        <taxon>Eukaryota</taxon>
        <taxon>Fungi</taxon>
        <taxon>Dikarya</taxon>
        <taxon>Ascomycota</taxon>
        <taxon>Pezizomycotina</taxon>
        <taxon>Sordariomycetes</taxon>
        <taxon>Sordariomycetidae</taxon>
        <taxon>Diaporthales</taxon>
        <taxon>Cytosporaceae</taxon>
        <taxon>Cytospora</taxon>
    </lineage>
</organism>
<feature type="compositionally biased region" description="Basic residues" evidence="1">
    <location>
        <begin position="367"/>
        <end position="376"/>
    </location>
</feature>
<feature type="compositionally biased region" description="Basic and acidic residues" evidence="1">
    <location>
        <begin position="395"/>
        <end position="427"/>
    </location>
</feature>
<dbReference type="EMBL" id="LJZO01000022">
    <property type="protein sequence ID" value="ROV95856.1"/>
    <property type="molecule type" value="Genomic_DNA"/>
</dbReference>
<evidence type="ECO:0000256" key="1">
    <source>
        <dbReference type="SAM" id="MobiDB-lite"/>
    </source>
</evidence>
<comment type="caution">
    <text evidence="2">The sequence shown here is derived from an EMBL/GenBank/DDBJ whole genome shotgun (WGS) entry which is preliminary data.</text>
</comment>
<proteinExistence type="predicted"/>
<evidence type="ECO:0000313" key="2">
    <source>
        <dbReference type="EMBL" id="ROV95856.1"/>
    </source>
</evidence>
<dbReference type="Proteomes" id="UP000284375">
    <property type="component" value="Unassembled WGS sequence"/>
</dbReference>
<name>A0A423VXP9_CYTCH</name>
<reference evidence="2 3" key="1">
    <citation type="submission" date="2015-09" db="EMBL/GenBank/DDBJ databases">
        <title>Host preference determinants of Valsa canker pathogens revealed by comparative genomics.</title>
        <authorList>
            <person name="Yin Z."/>
            <person name="Huang L."/>
        </authorList>
    </citation>
    <scope>NUCLEOTIDE SEQUENCE [LARGE SCALE GENOMIC DNA]</scope>
    <source>
        <strain evidence="2 3">YSFL</strain>
    </source>
</reference>
<sequence>MATDLIDSLLAHLDKTGKQGSTSTLDPNLKPKLEPGEIPSSPNISEEAGNPTNMSAAPRKLPTARYYMGGPVPAPGTPQDRFAAVLGRSHNRIVPISSGMDYRNTHNSQDFGVGTRTTSSSGNSYAPSQPTTQTIPNFAATAACNLPTGPATDTIRADNDNNGSGGKGPTLPSPFAPATQWLSYECQRRRFNPEFKTKELRDDTGEVQYQCSVVMHGLVVHGNTQFDNVPDAKVHVAAKALRQLRCKWPMEGPARGRGHVSKATKSNLQVRDPVRREEALRQQLMRRHQSKGVETPQPRPRAPPSVDMGDPAQARAFIEGFKEGQIAAKRAAAGHGSSPTRVKESETELRTRSRSPAAHNRSSRSNGVRRHRHRSPLRGAPKIKSEFSSPPRYYDGSRHDPQLPSTDRYRPCHSDVEDQRGRLREFDEVQQAY</sequence>
<accession>A0A423VXP9</accession>
<protein>
    <submittedName>
        <fullName evidence="2">Uncharacterized protein</fullName>
    </submittedName>
</protein>
<feature type="region of interest" description="Disordered" evidence="1">
    <location>
        <begin position="328"/>
        <end position="433"/>
    </location>
</feature>
<keyword evidence="3" id="KW-1185">Reference proteome</keyword>
<feature type="region of interest" description="Disordered" evidence="1">
    <location>
        <begin position="250"/>
        <end position="310"/>
    </location>
</feature>